<dbReference type="Proteomes" id="UP000247150">
    <property type="component" value="Unassembled WGS sequence"/>
</dbReference>
<dbReference type="AlphaFoldDB" id="A0A2V2ZXR4"/>
<feature type="region of interest" description="Disordered" evidence="1">
    <location>
        <begin position="35"/>
        <end position="62"/>
    </location>
</feature>
<dbReference type="EMBL" id="QGTW01000005">
    <property type="protein sequence ID" value="PWW28779.1"/>
    <property type="molecule type" value="Genomic_DNA"/>
</dbReference>
<evidence type="ECO:0000256" key="1">
    <source>
        <dbReference type="SAM" id="MobiDB-lite"/>
    </source>
</evidence>
<evidence type="ECO:0000313" key="3">
    <source>
        <dbReference type="Proteomes" id="UP000247150"/>
    </source>
</evidence>
<comment type="caution">
    <text evidence="2">The sequence shown here is derived from an EMBL/GenBank/DDBJ whole genome shotgun (WGS) entry which is preliminary data.</text>
</comment>
<organism evidence="2 3">
    <name type="scientific">Cytobacillus oceanisediminis</name>
    <dbReference type="NCBI Taxonomy" id="665099"/>
    <lineage>
        <taxon>Bacteria</taxon>
        <taxon>Bacillati</taxon>
        <taxon>Bacillota</taxon>
        <taxon>Bacilli</taxon>
        <taxon>Bacillales</taxon>
        <taxon>Bacillaceae</taxon>
        <taxon>Cytobacillus</taxon>
    </lineage>
</organism>
<reference evidence="2 3" key="1">
    <citation type="submission" date="2018-05" db="EMBL/GenBank/DDBJ databases">
        <title>Freshwater and sediment microbial communities from various areas in North America, analyzing microbe dynamics in response to fracking.</title>
        <authorList>
            <person name="Lamendella R."/>
        </authorList>
    </citation>
    <scope>NUCLEOTIDE SEQUENCE [LARGE SCALE GENOMIC DNA]</scope>
    <source>
        <strain evidence="2 3">15_TX</strain>
    </source>
</reference>
<dbReference type="RefSeq" id="WP_258309392.1">
    <property type="nucleotide sequence ID" value="NZ_QGTW01000005.1"/>
</dbReference>
<evidence type="ECO:0000313" key="2">
    <source>
        <dbReference type="EMBL" id="PWW28779.1"/>
    </source>
</evidence>
<proteinExistence type="predicted"/>
<protein>
    <submittedName>
        <fullName evidence="2">Uncharacterized protein</fullName>
    </submittedName>
</protein>
<gene>
    <name evidence="2" type="ORF">DFO73_10514</name>
</gene>
<name>A0A2V2ZXR4_9BACI</name>
<accession>A0A2V2ZXR4</accession>
<sequence length="62" mass="6723">MQIRRSTKQAALFFIIYFALLCSLIFAATALKPSLQKKQPTEITSAFKGNPNSGGKAGEKSC</sequence>